<dbReference type="PROSITE" id="PS01124">
    <property type="entry name" value="HTH_ARAC_FAMILY_2"/>
    <property type="match status" value="1"/>
</dbReference>
<organism evidence="5 6">
    <name type="scientific">Mangrovimicrobium sediminis</name>
    <dbReference type="NCBI Taxonomy" id="2562682"/>
    <lineage>
        <taxon>Bacteria</taxon>
        <taxon>Pseudomonadati</taxon>
        <taxon>Pseudomonadota</taxon>
        <taxon>Gammaproteobacteria</taxon>
        <taxon>Cellvibrionales</taxon>
        <taxon>Halieaceae</taxon>
        <taxon>Mangrovimicrobium</taxon>
    </lineage>
</organism>
<dbReference type="PANTHER" id="PTHR47894:SF4">
    <property type="entry name" value="HTH-TYPE TRANSCRIPTIONAL REGULATOR GADX"/>
    <property type="match status" value="1"/>
</dbReference>
<dbReference type="Pfam" id="PF12833">
    <property type="entry name" value="HTH_18"/>
    <property type="match status" value="1"/>
</dbReference>
<accession>A0A4Z0M626</accession>
<dbReference type="GO" id="GO:0005829">
    <property type="term" value="C:cytosol"/>
    <property type="evidence" value="ECO:0007669"/>
    <property type="project" value="TreeGrafter"/>
</dbReference>
<dbReference type="Gene3D" id="1.10.10.60">
    <property type="entry name" value="Homeodomain-like"/>
    <property type="match status" value="1"/>
</dbReference>
<dbReference type="OrthoDB" id="5582699at2"/>
<dbReference type="GO" id="GO:0000976">
    <property type="term" value="F:transcription cis-regulatory region binding"/>
    <property type="evidence" value="ECO:0007669"/>
    <property type="project" value="TreeGrafter"/>
</dbReference>
<evidence type="ECO:0000256" key="1">
    <source>
        <dbReference type="ARBA" id="ARBA00023015"/>
    </source>
</evidence>
<keyword evidence="1" id="KW-0805">Transcription regulation</keyword>
<feature type="domain" description="HTH araC/xylS-type" evidence="4">
    <location>
        <begin position="242"/>
        <end position="340"/>
    </location>
</feature>
<keyword evidence="3" id="KW-0804">Transcription</keyword>
<dbReference type="GO" id="GO:0003700">
    <property type="term" value="F:DNA-binding transcription factor activity"/>
    <property type="evidence" value="ECO:0007669"/>
    <property type="project" value="InterPro"/>
</dbReference>
<dbReference type="AlphaFoldDB" id="A0A4Z0M626"/>
<reference evidence="5 6" key="1">
    <citation type="submission" date="2019-04" db="EMBL/GenBank/DDBJ databases">
        <title>Taxonomy of novel Haliea sp. from mangrove soil of West Coast of India.</title>
        <authorList>
            <person name="Verma A."/>
            <person name="Kumar P."/>
            <person name="Krishnamurthi S."/>
        </authorList>
    </citation>
    <scope>NUCLEOTIDE SEQUENCE [LARGE SCALE GENOMIC DNA]</scope>
    <source>
        <strain evidence="5 6">SAOS-164</strain>
    </source>
</reference>
<comment type="caution">
    <text evidence="5">The sequence shown here is derived from an EMBL/GenBank/DDBJ whole genome shotgun (WGS) entry which is preliminary data.</text>
</comment>
<evidence type="ECO:0000256" key="2">
    <source>
        <dbReference type="ARBA" id="ARBA00023125"/>
    </source>
</evidence>
<dbReference type="InterPro" id="IPR009057">
    <property type="entry name" value="Homeodomain-like_sf"/>
</dbReference>
<keyword evidence="2" id="KW-0238">DNA-binding</keyword>
<dbReference type="SUPFAM" id="SSF46689">
    <property type="entry name" value="Homeodomain-like"/>
    <property type="match status" value="1"/>
</dbReference>
<evidence type="ECO:0000256" key="3">
    <source>
        <dbReference type="ARBA" id="ARBA00023163"/>
    </source>
</evidence>
<dbReference type="Pfam" id="PF12625">
    <property type="entry name" value="Arabinose_bd"/>
    <property type="match status" value="1"/>
</dbReference>
<sequence>MEMGRMNPVIHKQTLRVARVVALAPYIHELDKRGIDARQVSMDSGLPGDILQYPNALLSVEKAFAFVDRACQAANDRHFGLTVGQAAPLAVLGDYGRIMHCMPTVGDYLIEGVRLYNLLTNGQSLGIVTGADTWRIQVGWSVGPETGQYQSHLEILAVIINRCRQAAGRNWCPPAISLPLGQFVAIPESDLFAGTRLEQCGLGSWIDIPVDILKLGLPCDDNDPRKLSPGNSTRQLSGDLVDCVRTQIVELIARPDLAVDLVAECLNLSRRTLQRSLEQRDVCFSGLLLAVRREMAMECLRTTDKPIIEIALDLGYTDASNFTRAFRKANGLSPQCFRTALGRA</sequence>
<name>A0A4Z0M626_9GAMM</name>
<dbReference type="InterPro" id="IPR020449">
    <property type="entry name" value="Tscrpt_reg_AraC-type_HTH"/>
</dbReference>
<dbReference type="PANTHER" id="PTHR47894">
    <property type="entry name" value="HTH-TYPE TRANSCRIPTIONAL REGULATOR GADX"/>
    <property type="match status" value="1"/>
</dbReference>
<dbReference type="InterPro" id="IPR018060">
    <property type="entry name" value="HTH_AraC"/>
</dbReference>
<proteinExistence type="predicted"/>
<protein>
    <submittedName>
        <fullName evidence="5">AraC family transcriptional regulator</fullName>
    </submittedName>
</protein>
<evidence type="ECO:0000259" key="4">
    <source>
        <dbReference type="PROSITE" id="PS01124"/>
    </source>
</evidence>
<keyword evidence="6" id="KW-1185">Reference proteome</keyword>
<gene>
    <name evidence="5" type="ORF">E4634_06700</name>
</gene>
<dbReference type="Proteomes" id="UP000298050">
    <property type="component" value="Unassembled WGS sequence"/>
</dbReference>
<evidence type="ECO:0000313" key="6">
    <source>
        <dbReference type="Proteomes" id="UP000298050"/>
    </source>
</evidence>
<dbReference type="EMBL" id="SRLE01000005">
    <property type="protein sequence ID" value="TGD74876.1"/>
    <property type="molecule type" value="Genomic_DNA"/>
</dbReference>
<evidence type="ECO:0000313" key="5">
    <source>
        <dbReference type="EMBL" id="TGD74876.1"/>
    </source>
</evidence>
<dbReference type="SMART" id="SM00342">
    <property type="entry name" value="HTH_ARAC"/>
    <property type="match status" value="1"/>
</dbReference>
<dbReference type="InterPro" id="IPR032687">
    <property type="entry name" value="AraC-type_N"/>
</dbReference>
<dbReference type="PRINTS" id="PR00032">
    <property type="entry name" value="HTHARAC"/>
</dbReference>